<dbReference type="Pfam" id="PF03466">
    <property type="entry name" value="LysR_substrate"/>
    <property type="match status" value="1"/>
</dbReference>
<dbReference type="Pfam" id="PF00126">
    <property type="entry name" value="HTH_1"/>
    <property type="match status" value="1"/>
</dbReference>
<evidence type="ECO:0000256" key="3">
    <source>
        <dbReference type="ARBA" id="ARBA00023125"/>
    </source>
</evidence>
<dbReference type="PATRIC" id="fig|298794.3.peg.1403"/>
<dbReference type="InterPro" id="IPR036390">
    <property type="entry name" value="WH_DNA-bd_sf"/>
</dbReference>
<dbReference type="RefSeq" id="WP_048442553.1">
    <property type="nucleotide sequence ID" value="NZ_LABY01000015.1"/>
</dbReference>
<dbReference type="EMBL" id="LABY01000015">
    <property type="protein sequence ID" value="KMO42665.1"/>
    <property type="molecule type" value="Genomic_DNA"/>
</dbReference>
<protein>
    <submittedName>
        <fullName evidence="6">LysR family transcriptional regulator</fullName>
    </submittedName>
</protein>
<comment type="similarity">
    <text evidence="1">Belongs to the LysR transcriptional regulatory family.</text>
</comment>
<evidence type="ECO:0000259" key="5">
    <source>
        <dbReference type="PROSITE" id="PS50931"/>
    </source>
</evidence>
<name>A0A0J6T5F8_9HYPH</name>
<comment type="caution">
    <text evidence="6">The sequence shown here is derived from an EMBL/GenBank/DDBJ whole genome shotgun (WGS) entry which is preliminary data.</text>
</comment>
<dbReference type="Proteomes" id="UP000035955">
    <property type="component" value="Unassembled WGS sequence"/>
</dbReference>
<dbReference type="CDD" id="cd05466">
    <property type="entry name" value="PBP2_LTTR_substrate"/>
    <property type="match status" value="1"/>
</dbReference>
<accession>A0A0J6T5F8</accession>
<organism evidence="6 7">
    <name type="scientific">Methylobacterium variabile</name>
    <dbReference type="NCBI Taxonomy" id="298794"/>
    <lineage>
        <taxon>Bacteria</taxon>
        <taxon>Pseudomonadati</taxon>
        <taxon>Pseudomonadota</taxon>
        <taxon>Alphaproteobacteria</taxon>
        <taxon>Hyphomicrobiales</taxon>
        <taxon>Methylobacteriaceae</taxon>
        <taxon>Methylobacterium</taxon>
    </lineage>
</organism>
<dbReference type="GO" id="GO:0003700">
    <property type="term" value="F:DNA-binding transcription factor activity"/>
    <property type="evidence" value="ECO:0007669"/>
    <property type="project" value="InterPro"/>
</dbReference>
<evidence type="ECO:0000256" key="2">
    <source>
        <dbReference type="ARBA" id="ARBA00023015"/>
    </source>
</evidence>
<sequence length="315" mass="34440">MDLDWLKDFLALAEQRTFSRAADARNVTQPAFSRRIRALKDWIGTPLFVRGAQGATLTPAGAHFQPVAHELVRGLDRARRDTQAIGERDTATLSIAATHALSFTFFPVWIRRQMRSRPPGTLNLVSESMEACEQIMLAGEAHFLLCHVHPEAPTRLEADRFQSLRVGDDVLVPVCAPDGDDRPTWRLPGSPDAPVPTLAYSHASGLGRILAVCQGQPAHTVTGFTSHLAATLTTMAREGHGVAWLPQTMAAEDLACGRLVRAGPERFDVPIEIRLFRSPECRNPAADDLWDRIDAQGARPAPQAASLRAAAGDRR</sequence>
<keyword evidence="3" id="KW-0238">DNA-binding</keyword>
<dbReference type="OrthoDB" id="528082at2"/>
<keyword evidence="2" id="KW-0805">Transcription regulation</keyword>
<dbReference type="Gene3D" id="1.10.10.10">
    <property type="entry name" value="Winged helix-like DNA-binding domain superfamily/Winged helix DNA-binding domain"/>
    <property type="match status" value="1"/>
</dbReference>
<dbReference type="SUPFAM" id="SSF46785">
    <property type="entry name" value="Winged helix' DNA-binding domain"/>
    <property type="match status" value="1"/>
</dbReference>
<dbReference type="GO" id="GO:0000976">
    <property type="term" value="F:transcription cis-regulatory region binding"/>
    <property type="evidence" value="ECO:0007669"/>
    <property type="project" value="TreeGrafter"/>
</dbReference>
<dbReference type="InterPro" id="IPR036388">
    <property type="entry name" value="WH-like_DNA-bd_sf"/>
</dbReference>
<reference evidence="6 7" key="1">
    <citation type="submission" date="2015-03" db="EMBL/GenBank/DDBJ databases">
        <title>Genome sequencing of Methylobacterium variabile DSM 16961.</title>
        <authorList>
            <person name="Chaudhry V."/>
            <person name="Patil P.B."/>
        </authorList>
    </citation>
    <scope>NUCLEOTIDE SEQUENCE [LARGE SCALE GENOMIC DNA]</scope>
    <source>
        <strain evidence="6 7">DSM 16961</strain>
    </source>
</reference>
<dbReference type="AlphaFoldDB" id="A0A0J6T5F8"/>
<evidence type="ECO:0000313" key="6">
    <source>
        <dbReference type="EMBL" id="KMO42665.1"/>
    </source>
</evidence>
<proteinExistence type="inferred from homology"/>
<feature type="domain" description="HTH lysR-type" evidence="5">
    <location>
        <begin position="1"/>
        <end position="58"/>
    </location>
</feature>
<keyword evidence="7" id="KW-1185">Reference proteome</keyword>
<keyword evidence="4" id="KW-0804">Transcription</keyword>
<dbReference type="SUPFAM" id="SSF53850">
    <property type="entry name" value="Periplasmic binding protein-like II"/>
    <property type="match status" value="1"/>
</dbReference>
<dbReference type="InterPro" id="IPR005119">
    <property type="entry name" value="LysR_subst-bd"/>
</dbReference>
<dbReference type="PANTHER" id="PTHR30126">
    <property type="entry name" value="HTH-TYPE TRANSCRIPTIONAL REGULATOR"/>
    <property type="match status" value="1"/>
</dbReference>
<gene>
    <name evidence="6" type="ORF">VQ02_02365</name>
</gene>
<dbReference type="PRINTS" id="PR00039">
    <property type="entry name" value="HTHLYSR"/>
</dbReference>
<evidence type="ECO:0000313" key="7">
    <source>
        <dbReference type="Proteomes" id="UP000035955"/>
    </source>
</evidence>
<evidence type="ECO:0000256" key="1">
    <source>
        <dbReference type="ARBA" id="ARBA00009437"/>
    </source>
</evidence>
<dbReference type="InterPro" id="IPR000847">
    <property type="entry name" value="LysR_HTH_N"/>
</dbReference>
<evidence type="ECO:0000256" key="4">
    <source>
        <dbReference type="ARBA" id="ARBA00023163"/>
    </source>
</evidence>
<dbReference type="PANTHER" id="PTHR30126:SF2">
    <property type="entry name" value="HTH-TYPE TRANSCRIPTIONAL REGULATOR YJIE"/>
    <property type="match status" value="1"/>
</dbReference>
<dbReference type="PROSITE" id="PS50931">
    <property type="entry name" value="HTH_LYSR"/>
    <property type="match status" value="1"/>
</dbReference>
<dbReference type="Gene3D" id="3.40.190.10">
    <property type="entry name" value="Periplasmic binding protein-like II"/>
    <property type="match status" value="2"/>
</dbReference>